<dbReference type="GO" id="GO:0043022">
    <property type="term" value="F:ribosome binding"/>
    <property type="evidence" value="ECO:0007669"/>
    <property type="project" value="TreeGrafter"/>
</dbReference>
<keyword evidence="2" id="KW-0472">Membrane</keyword>
<accession>A0A4U6W2T4</accession>
<dbReference type="PROSITE" id="PS50089">
    <property type="entry name" value="ZF_RING_2"/>
    <property type="match status" value="1"/>
</dbReference>
<dbReference type="EMBL" id="CM016553">
    <property type="protein sequence ID" value="TKW35955.1"/>
    <property type="molecule type" value="Genomic_DNA"/>
</dbReference>
<evidence type="ECO:0000313" key="5">
    <source>
        <dbReference type="Proteomes" id="UP000298652"/>
    </source>
</evidence>
<dbReference type="Pfam" id="PF25447">
    <property type="entry name" value="RING_ZNF598"/>
    <property type="match status" value="1"/>
</dbReference>
<evidence type="ECO:0000259" key="3">
    <source>
        <dbReference type="PROSITE" id="PS50089"/>
    </source>
</evidence>
<reference evidence="4 5" key="1">
    <citation type="submission" date="2019-03" db="EMBL/GenBank/DDBJ databases">
        <title>WGS assembly of Setaria viridis.</title>
        <authorList>
            <person name="Huang P."/>
            <person name="Jenkins J."/>
            <person name="Grimwood J."/>
            <person name="Barry K."/>
            <person name="Healey A."/>
            <person name="Mamidi S."/>
            <person name="Sreedasyam A."/>
            <person name="Shu S."/>
            <person name="Feldman M."/>
            <person name="Wu J."/>
            <person name="Yu Y."/>
            <person name="Chen C."/>
            <person name="Johnson J."/>
            <person name="Rokhsar D."/>
            <person name="Baxter I."/>
            <person name="Schmutz J."/>
            <person name="Brutnell T."/>
            <person name="Kellogg E."/>
        </authorList>
    </citation>
    <scope>NUCLEOTIDE SEQUENCE [LARGE SCALE GENOMIC DNA]</scope>
    <source>
        <strain evidence="5">cv. A10</strain>
    </source>
</reference>
<organism evidence="4 5">
    <name type="scientific">Setaria viridis</name>
    <name type="common">Green bristlegrass</name>
    <name type="synonym">Setaria italica subsp. viridis</name>
    <dbReference type="NCBI Taxonomy" id="4556"/>
    <lineage>
        <taxon>Eukaryota</taxon>
        <taxon>Viridiplantae</taxon>
        <taxon>Streptophyta</taxon>
        <taxon>Embryophyta</taxon>
        <taxon>Tracheophyta</taxon>
        <taxon>Spermatophyta</taxon>
        <taxon>Magnoliopsida</taxon>
        <taxon>Liliopsida</taxon>
        <taxon>Poales</taxon>
        <taxon>Poaceae</taxon>
        <taxon>PACMAD clade</taxon>
        <taxon>Panicoideae</taxon>
        <taxon>Panicodae</taxon>
        <taxon>Paniceae</taxon>
        <taxon>Cenchrinae</taxon>
        <taxon>Setaria</taxon>
    </lineage>
</organism>
<gene>
    <name evidence="4" type="ORF">SEVIR_2G409400v2</name>
</gene>
<keyword evidence="1" id="KW-0479">Metal-binding</keyword>
<dbReference type="Gramene" id="TKW35954">
    <property type="protein sequence ID" value="TKW35954"/>
    <property type="gene ID" value="SEVIR_2G409400v2"/>
</dbReference>
<dbReference type="AlphaFoldDB" id="A0A4U6W2T4"/>
<proteinExistence type="predicted"/>
<dbReference type="OMA" id="SAIKCNQ"/>
<feature type="transmembrane region" description="Helical" evidence="2">
    <location>
        <begin position="312"/>
        <end position="331"/>
    </location>
</feature>
<keyword evidence="1" id="KW-0863">Zinc-finger</keyword>
<evidence type="ECO:0000256" key="1">
    <source>
        <dbReference type="PROSITE-ProRule" id="PRU00175"/>
    </source>
</evidence>
<evidence type="ECO:0000313" key="4">
    <source>
        <dbReference type="EMBL" id="TKW35955.1"/>
    </source>
</evidence>
<dbReference type="PANTHER" id="PTHR22938:SF15">
    <property type="entry name" value="OS01G0568000 PROTEIN"/>
    <property type="match status" value="1"/>
</dbReference>
<dbReference type="GO" id="GO:0072344">
    <property type="term" value="P:rescue of stalled ribosome"/>
    <property type="evidence" value="ECO:0007669"/>
    <property type="project" value="InterPro"/>
</dbReference>
<dbReference type="EMBL" id="CM016553">
    <property type="protein sequence ID" value="TKW35954.1"/>
    <property type="molecule type" value="Genomic_DNA"/>
</dbReference>
<sequence>MDSIHTAITPSTLDNLLLNSNESFLFTGKLVKHGGVPDNILDGRDLVEREVLPPPPSQVENVRVVADLDPLSKGIEVDWEVMGVIWKVFNSSQSRSTPFNTFRTEQALNVNGNTKSHEDVKDVESGMTHESTACHNSGDDGVNTNGDTGCQDHVIDIAPQDDADPKNYCVVCTHPSEWVAIGRCGHRVVCRKCMVRIRFFHRNKRCCICRTRCPKVIVAKRDASTDILSTLPLFALREGRVGKLWYHRLTAAYYEDEKEYNAARVACDGILSPFFRPWYWFVLFFYYFLTMGVVFGIASAAGTKHMSTQVRAYALSICVAMSIATTIWSVIKCNQDPLEQERFRRIEKEERNLF</sequence>
<dbReference type="PANTHER" id="PTHR22938">
    <property type="entry name" value="ZINC FINGER PROTEIN 598"/>
    <property type="match status" value="1"/>
</dbReference>
<dbReference type="Proteomes" id="UP000298652">
    <property type="component" value="Chromosome 2"/>
</dbReference>
<feature type="transmembrane region" description="Helical" evidence="2">
    <location>
        <begin position="278"/>
        <end position="300"/>
    </location>
</feature>
<dbReference type="Gramene" id="TKW35955">
    <property type="protein sequence ID" value="TKW35955"/>
    <property type="gene ID" value="SEVIR_2G409400v2"/>
</dbReference>
<dbReference type="GO" id="GO:0061630">
    <property type="term" value="F:ubiquitin protein ligase activity"/>
    <property type="evidence" value="ECO:0007669"/>
    <property type="project" value="InterPro"/>
</dbReference>
<dbReference type="GO" id="GO:0016567">
    <property type="term" value="P:protein ubiquitination"/>
    <property type="evidence" value="ECO:0007669"/>
    <property type="project" value="TreeGrafter"/>
</dbReference>
<dbReference type="Gene3D" id="3.30.40.10">
    <property type="entry name" value="Zinc/RING finger domain, C3HC4 (zinc finger)"/>
    <property type="match status" value="1"/>
</dbReference>
<keyword evidence="5" id="KW-1185">Reference proteome</keyword>
<dbReference type="GO" id="GO:0008270">
    <property type="term" value="F:zinc ion binding"/>
    <property type="evidence" value="ECO:0007669"/>
    <property type="project" value="UniProtKB-KW"/>
</dbReference>
<dbReference type="InterPro" id="IPR013083">
    <property type="entry name" value="Znf_RING/FYVE/PHD"/>
</dbReference>
<dbReference type="InterPro" id="IPR044288">
    <property type="entry name" value="ZNF598/HEL2"/>
</dbReference>
<keyword evidence="2" id="KW-0812">Transmembrane</keyword>
<protein>
    <recommendedName>
        <fullName evidence="3">RING-type domain-containing protein</fullName>
    </recommendedName>
</protein>
<feature type="domain" description="RING-type" evidence="3">
    <location>
        <begin position="169"/>
        <end position="210"/>
    </location>
</feature>
<evidence type="ECO:0000256" key="2">
    <source>
        <dbReference type="SAM" id="Phobius"/>
    </source>
</evidence>
<dbReference type="InterPro" id="IPR001841">
    <property type="entry name" value="Znf_RING"/>
</dbReference>
<name>A0A4U6W2T4_SETVI</name>
<keyword evidence="2" id="KW-1133">Transmembrane helix</keyword>
<keyword evidence="1" id="KW-0862">Zinc</keyword>